<dbReference type="RefSeq" id="WP_353640329.1">
    <property type="nucleotide sequence ID" value="NZ_JBEUDR010000007.1"/>
</dbReference>
<dbReference type="InterPro" id="IPR006748">
    <property type="entry name" value="NH2Glyco/OHUrea_AB-resist_kin"/>
</dbReference>
<dbReference type="SUPFAM" id="SSF56112">
    <property type="entry name" value="Protein kinase-like (PK-like)"/>
    <property type="match status" value="1"/>
</dbReference>
<proteinExistence type="predicted"/>
<dbReference type="Proteomes" id="UP001437419">
    <property type="component" value="Unassembled WGS sequence"/>
</dbReference>
<dbReference type="InterPro" id="IPR011009">
    <property type="entry name" value="Kinase-like_dom_sf"/>
</dbReference>
<protein>
    <submittedName>
        <fullName evidence="1">Aminoglycoside phosphotransferase family protein</fullName>
    </submittedName>
</protein>
<keyword evidence="2" id="KW-1185">Reference proteome</keyword>
<evidence type="ECO:0000313" key="1">
    <source>
        <dbReference type="EMBL" id="MES5326304.1"/>
    </source>
</evidence>
<name>A0ABV2BN14_9BURK</name>
<evidence type="ECO:0000313" key="2">
    <source>
        <dbReference type="Proteomes" id="UP001437419"/>
    </source>
</evidence>
<accession>A0ABV2BN14</accession>
<organism evidence="1 2">
    <name type="scientific">Alcaligenes phenolicus</name>
    <dbReference type="NCBI Taxonomy" id="232846"/>
    <lineage>
        <taxon>Bacteria</taxon>
        <taxon>Pseudomonadati</taxon>
        <taxon>Pseudomonadota</taxon>
        <taxon>Betaproteobacteria</taxon>
        <taxon>Burkholderiales</taxon>
        <taxon>Alcaligenaceae</taxon>
        <taxon>Alcaligenes</taxon>
    </lineage>
</organism>
<reference evidence="1 2" key="1">
    <citation type="submission" date="2024-06" db="EMBL/GenBank/DDBJ databases">
        <title>Alcaligenes phenolicus JC896.</title>
        <authorList>
            <person name="Venkata Ramana C."/>
            <person name="Sasikala C."/>
            <person name="Mahima D."/>
        </authorList>
    </citation>
    <scope>NUCLEOTIDE SEQUENCE [LARGE SCALE GENOMIC DNA]</scope>
    <source>
        <strain evidence="1 2">JC896</strain>
    </source>
</reference>
<dbReference type="Pfam" id="PF04655">
    <property type="entry name" value="APH_6_hur"/>
    <property type="match status" value="1"/>
</dbReference>
<gene>
    <name evidence="1" type="ORF">ABU900_18005</name>
</gene>
<dbReference type="EMBL" id="JBEUDR010000007">
    <property type="protein sequence ID" value="MES5326304.1"/>
    <property type="molecule type" value="Genomic_DNA"/>
</dbReference>
<comment type="caution">
    <text evidence="1">The sequence shown here is derived from an EMBL/GenBank/DDBJ whole genome shotgun (WGS) entry which is preliminary data.</text>
</comment>
<sequence length="288" mass="31816">MSKEISTKTSAMSNFNLFNVFLQRWGAQAAGKPFSTATSDLMPVRLTGKLEGQPAMIKITRDLDERIGGQVLQWWAGDGAAHVYALDPDSGALLMERATGSRDLLRMALEGEDDAATTCICRALEQLHSNRPSAPPDNLRPLSDFFESLAPMAQQEGGLMAECALVANELLRDQRDQVVLHGDAHHSNILDFDQRGWLAIDPKRVTGERYYDYVNVLCNPDLKTSTDPARFARQLSVVIEVAGLERQRLLRWVMAHAALSAAWFLEDGLRTEANKELAVAALARRALA</sequence>